<name>A0A840DYL1_9BACL</name>
<dbReference type="Pfam" id="PF08761">
    <property type="entry name" value="dUTPase_2"/>
    <property type="match status" value="2"/>
</dbReference>
<evidence type="ECO:0000313" key="2">
    <source>
        <dbReference type="Proteomes" id="UP000559598"/>
    </source>
</evidence>
<accession>A0A840DYL1</accession>
<evidence type="ECO:0000313" key="1">
    <source>
        <dbReference type="EMBL" id="MBB4074086.1"/>
    </source>
</evidence>
<protein>
    <submittedName>
        <fullName evidence="1">Dimeric dUTPase (All-alpha-NTP-PPase superfamily)</fullName>
    </submittedName>
</protein>
<organism evidence="1 2">
    <name type="scientific">Anoxybacteroides voinovskiense</name>
    <dbReference type="NCBI Taxonomy" id="230470"/>
    <lineage>
        <taxon>Bacteria</taxon>
        <taxon>Bacillati</taxon>
        <taxon>Bacillota</taxon>
        <taxon>Bacilli</taxon>
        <taxon>Bacillales</taxon>
        <taxon>Anoxybacillaceae</taxon>
        <taxon>Anoxybacteroides</taxon>
    </lineage>
</organism>
<reference evidence="1 2" key="1">
    <citation type="submission" date="2020-08" db="EMBL/GenBank/DDBJ databases">
        <title>Genomic Encyclopedia of Type Strains, Phase IV (KMG-IV): sequencing the most valuable type-strain genomes for metagenomic binning, comparative biology and taxonomic classification.</title>
        <authorList>
            <person name="Goeker M."/>
        </authorList>
    </citation>
    <scope>NUCLEOTIDE SEQUENCE [LARGE SCALE GENOMIC DNA]</scope>
    <source>
        <strain evidence="1 2">DSM 17075</strain>
    </source>
</reference>
<comment type="caution">
    <text evidence="1">The sequence shown here is derived from an EMBL/GenBank/DDBJ whole genome shotgun (WGS) entry which is preliminary data.</text>
</comment>
<sequence length="201" mass="23830">MNLRKLFEMQRQLDEYIEQKHPRKEGEDRLAKKILALQVELGELANEWRGFKFWSNDQEPRTIAERGVCVHCAGTGNAFFDDDEEEWEDCPYCKGEGEEIYNPLLEEYVDCLHFLLSIGLDENIGTLEWEQIEPLKRESIIEQFIDLFDCTVRLKTDITEYVVIWGYFIGLSEMLGYTWEQIEEAYIQKHAENIARQERGY</sequence>
<dbReference type="SUPFAM" id="SSF101386">
    <property type="entry name" value="all-alpha NTP pyrophosphatases"/>
    <property type="match status" value="1"/>
</dbReference>
<dbReference type="InterPro" id="IPR016947">
    <property type="entry name" value="UCP030140"/>
</dbReference>
<dbReference type="AlphaFoldDB" id="A0A840DYL1"/>
<dbReference type="EMBL" id="JACIDE010000010">
    <property type="protein sequence ID" value="MBB4074086.1"/>
    <property type="molecule type" value="Genomic_DNA"/>
</dbReference>
<proteinExistence type="predicted"/>
<dbReference type="InterPro" id="IPR014871">
    <property type="entry name" value="dUTPase/dCTP_pyrophosphatase"/>
</dbReference>
<gene>
    <name evidence="1" type="ORF">GGR02_001851</name>
</gene>
<keyword evidence="2" id="KW-1185">Reference proteome</keyword>
<dbReference type="CDD" id="cd11527">
    <property type="entry name" value="NTP-PPase_dUTPase"/>
    <property type="match status" value="1"/>
</dbReference>
<dbReference type="RefSeq" id="WP_183184387.1">
    <property type="nucleotide sequence ID" value="NZ_BMNP01000010.1"/>
</dbReference>
<dbReference type="Gene3D" id="1.10.4010.10">
    <property type="entry name" value="Type II deoxyuridine triphosphatase"/>
    <property type="match status" value="1"/>
</dbReference>
<dbReference type="PIRSF" id="PIRSF030140">
    <property type="entry name" value="UCP030140"/>
    <property type="match status" value="1"/>
</dbReference>
<dbReference type="Proteomes" id="UP000559598">
    <property type="component" value="Unassembled WGS sequence"/>
</dbReference>